<dbReference type="GO" id="GO:0004176">
    <property type="term" value="F:ATP-dependent peptidase activity"/>
    <property type="evidence" value="ECO:0007669"/>
    <property type="project" value="TreeGrafter"/>
</dbReference>
<dbReference type="EMBL" id="MF197535">
    <property type="protein sequence ID" value="AVM80963.1"/>
    <property type="molecule type" value="Genomic_DNA"/>
</dbReference>
<keyword evidence="1" id="KW-1133">Transmembrane helix</keyword>
<keyword evidence="1" id="KW-0812">Transmembrane</keyword>
<dbReference type="GO" id="GO:0051301">
    <property type="term" value="P:cell division"/>
    <property type="evidence" value="ECO:0007669"/>
    <property type="project" value="UniProtKB-KW"/>
</dbReference>
<dbReference type="PANTHER" id="PTHR23076:SF97">
    <property type="entry name" value="ATP-DEPENDENT ZINC METALLOPROTEASE YME1L1"/>
    <property type="match status" value="1"/>
</dbReference>
<feature type="transmembrane region" description="Helical" evidence="1">
    <location>
        <begin position="276"/>
        <end position="294"/>
    </location>
</feature>
<feature type="transmembrane region" description="Helical" evidence="1">
    <location>
        <begin position="215"/>
        <end position="233"/>
    </location>
</feature>
<dbReference type="InterPro" id="IPR003960">
    <property type="entry name" value="ATPase_AAA_CS"/>
</dbReference>
<keyword evidence="3" id="KW-0131">Cell cycle</keyword>
<sequence length="1717" mass="203163">MIKLNKLKKYTANYWGYRNPSLNKSKTKKITIVICKSSYNNYNDDSYLRSFFSKYSQSDSSSDSEFVPEYGYNSYSDSCSDSDSDFEYLDDFQNEQQDKIDESFERIVEENQELIDKETKESKKVKRVNYKHYANIDPTYEYTELDMYVNMVRYRIFLDVAETIKKVLDEQLTFDFCREEGIEFAVNRTALFKRYYTKERLVNNKLYKRFKTYRLIIGQFFMHIANVHLNYIYWFLVIQYRSLKIILKFLVENAYLIFIDYPRALAIQYLTIKNKIILYIILYFECITVFSLSLKTFNKEFKTAPEDYSMNSLMTRRRNLLTRRHRDSLPFTIKSNKDRILLTDLQLYKKRKIPVTRNFKYIYKKAKHFFVKKFKSRRFRYYQRRRYKRRFLTAGYPSYRDYIRDVAFVRGIQKGIMRNSFRAWNMKRDVQKQLKGYQFPELNLVNTEQQAINIPDFSISTAKKYNTLPYNFTDFDRDIERYAIESKEDDLSYDWGTFRHSQVVSDPVTSAKDILLYTISQNFSKTWHGHADYDLYLDEVFNILFHWHIISQGDYNRLLAYERKRKKVTRKFFHWEESSNNVPFDQLSRNFDLYFPMPHMMAFFELPALYRLNRKDPESWRKLFLMNLVKVQEALYEGPLLPFDKNRDIIFGGSIECGFEMPNLFSVFETLITPDRSRRKSVYNLRGSKRYRGRFRSTKLYSNYERSSLRKRLWANLFTGEAYNRLLLNEYKSSKHLKEDASTLLYRRINKGERMTAGNPSYLAFPEYHNVKTRRALAGNAKRNIKRAYRSKLMKYEEKRELEGPKKLESELFTDQLVRVIRDFNGNRIDQDTINAHIGKGGSIRMKFNSFGSDESFEGVVVELLPLNQEYKYMAQSGFHNFVDLNKKGSISFIKFYRLKLFDIILNIVGFFSNLILSTIYIVGSIDLFGLVPDYLEFTKITSTEDIFVENQIPIALLSLLVFSNTIVLYFFWKIQGYFIRGLAIYTLDYLFAVEQDYANVPMYSTIKFYIADWYNLSYFLPYTIYKKFDVNFASVAGIDRYVSRLHELFEVVGYKPILYSAPEFLLRPIMEERKFLRDNANLEDIRQTHLILSGAPGTGKTYLVKALGGELGLPILLFTPHQFIGGLEDKVQRLFEKAEKLAPCLVFIDEIDSIGYARPNIDLGQDKISIVNRPDTYKSFSRFLSDRKGFSTIDIYKYGNPFTGYIGTSIEWRDCLNQIGLDPTEELFNNIEKYIDYDQEIYDLHLRDHEYDRSMLYRLLIECDGLTGRLANKPEKRPTWSILSLLRRKRGIGVIGATNRYYVLDPALVRVGRFHTRLHFETLNKNERYFLCQMRLGINLRFDEDINWFYIVDMTSGWTPAELSAVVGHSNMIAYEKGVSVITQKMLTDSMNYILGVNLLTDRTFTYQERGDLYLFQQTSCLFFDYAFQTGTNRDVYSKYIRLDDVNLASFRHKIASYFTISDRDKDFFEGQLIGLLGPKIGEVFFHLYKEPEFSGSSENPIVISFNNDITLEYVAIFVSLMIDYWCLYADDSLMTGEALLALTQLKRFSFEKNESVLDALAIKIMSARMDHPEFQYLHDLFHFLFNKTPESVHFLKLKLDWYFTYGVQFGLGKYTEGINPYVTQPTIIHGHNVSLKFSSSILLDFLGFQGDVIEHLIYDIIVRAVCRGCDILFNNVEAFEFTKDKLVNTDYLRILDMNTYFKQTTIKINCNYEKN</sequence>
<organism evidence="3">
    <name type="scientific">Prototheca zopfii</name>
    <dbReference type="NCBI Taxonomy" id="3112"/>
    <lineage>
        <taxon>Eukaryota</taxon>
        <taxon>Viridiplantae</taxon>
        <taxon>Chlorophyta</taxon>
        <taxon>core chlorophytes</taxon>
        <taxon>Trebouxiophyceae</taxon>
        <taxon>Chlorellales</taxon>
        <taxon>Chlorellaceae</taxon>
        <taxon>Prototheca</taxon>
    </lineage>
</organism>
<evidence type="ECO:0000259" key="2">
    <source>
        <dbReference type="SMART" id="SM00382"/>
    </source>
</evidence>
<protein>
    <submittedName>
        <fullName evidence="3">Cell division protein</fullName>
    </submittedName>
</protein>
<dbReference type="GO" id="GO:0006508">
    <property type="term" value="P:proteolysis"/>
    <property type="evidence" value="ECO:0007669"/>
    <property type="project" value="TreeGrafter"/>
</dbReference>
<feature type="domain" description="AAA+ ATPase" evidence="2">
    <location>
        <begin position="1087"/>
        <end position="1325"/>
    </location>
</feature>
<dbReference type="InterPro" id="IPR003593">
    <property type="entry name" value="AAA+_ATPase"/>
</dbReference>
<dbReference type="Pfam" id="PF00004">
    <property type="entry name" value="AAA"/>
    <property type="match status" value="1"/>
</dbReference>
<feature type="transmembrane region" description="Helical" evidence="1">
    <location>
        <begin position="245"/>
        <end position="264"/>
    </location>
</feature>
<dbReference type="PROSITE" id="PS00674">
    <property type="entry name" value="AAA"/>
    <property type="match status" value="1"/>
</dbReference>
<keyword evidence="1" id="KW-0472">Membrane</keyword>
<proteinExistence type="predicted"/>
<reference evidence="3" key="1">
    <citation type="journal article" date="2018" name="Sci. Rep.">
        <title>Genome sequencing of Prototheca zopfii genotypes 1 and 2 provides evidence of a severe reduction in organellar genomes.</title>
        <authorList>
            <person name="Severgnini M."/>
            <person name="Lazzari B."/>
            <person name="Capra E."/>
            <person name="Chessa S."/>
            <person name="Luini M."/>
            <person name="Bordoni R."/>
            <person name="Castiglioni B."/>
            <person name="Ricchi M."/>
            <person name="Cremonesi P."/>
        </authorList>
    </citation>
    <scope>NUCLEOTIDE SEQUENCE</scope>
    <source>
        <strain evidence="3">SAG 2063</strain>
    </source>
</reference>
<dbReference type="Gene3D" id="1.10.8.60">
    <property type="match status" value="1"/>
</dbReference>
<keyword evidence="3" id="KW-0132">Cell division</keyword>
<dbReference type="Gene3D" id="3.40.50.300">
    <property type="entry name" value="P-loop containing nucleotide triphosphate hydrolases"/>
    <property type="match status" value="2"/>
</dbReference>
<keyword evidence="3" id="KW-0934">Plastid</keyword>
<geneLocation type="plastid" evidence="3"/>
<dbReference type="SMART" id="SM00382">
    <property type="entry name" value="AAA"/>
    <property type="match status" value="1"/>
</dbReference>
<dbReference type="GO" id="GO:0016887">
    <property type="term" value="F:ATP hydrolysis activity"/>
    <property type="evidence" value="ECO:0007669"/>
    <property type="project" value="InterPro"/>
</dbReference>
<dbReference type="InterPro" id="IPR003959">
    <property type="entry name" value="ATPase_AAA_core"/>
</dbReference>
<feature type="transmembrane region" description="Helical" evidence="1">
    <location>
        <begin position="904"/>
        <end position="932"/>
    </location>
</feature>
<dbReference type="InterPro" id="IPR027417">
    <property type="entry name" value="P-loop_NTPase"/>
</dbReference>
<name>A0A2P1G7N3_9CHLO</name>
<dbReference type="PANTHER" id="PTHR23076">
    <property type="entry name" value="METALLOPROTEASE M41 FTSH"/>
    <property type="match status" value="1"/>
</dbReference>
<dbReference type="SUPFAM" id="SSF52540">
    <property type="entry name" value="P-loop containing nucleoside triphosphate hydrolases"/>
    <property type="match status" value="1"/>
</dbReference>
<gene>
    <name evidence="3" type="primary">ftsH</name>
</gene>
<evidence type="ECO:0000313" key="3">
    <source>
        <dbReference type="EMBL" id="AVM80963.1"/>
    </source>
</evidence>
<accession>A0A2P1G7N3</accession>
<feature type="transmembrane region" description="Helical" evidence="1">
    <location>
        <begin position="952"/>
        <end position="973"/>
    </location>
</feature>
<dbReference type="GO" id="GO:0005524">
    <property type="term" value="F:ATP binding"/>
    <property type="evidence" value="ECO:0007669"/>
    <property type="project" value="InterPro"/>
</dbReference>
<evidence type="ECO:0000256" key="1">
    <source>
        <dbReference type="SAM" id="Phobius"/>
    </source>
</evidence>